<comment type="caution">
    <text evidence="1">Lacks conserved residue(s) required for the propagation of feature annotation.</text>
</comment>
<dbReference type="AlphaFoldDB" id="A0A8J6NV00"/>
<proteinExistence type="predicted"/>
<dbReference type="PROSITE" id="PS50110">
    <property type="entry name" value="RESPONSE_REGULATORY"/>
    <property type="match status" value="1"/>
</dbReference>
<dbReference type="Gene3D" id="3.40.50.2300">
    <property type="match status" value="1"/>
</dbReference>
<protein>
    <submittedName>
        <fullName evidence="3">Response regulator</fullName>
    </submittedName>
</protein>
<evidence type="ECO:0000313" key="4">
    <source>
        <dbReference type="Proteomes" id="UP000603434"/>
    </source>
</evidence>
<sequence length="167" mass="19147">MIIESDHMFGNNLVQRLTNETWQILFADRLSDAKKIVKRKNIDVVVLGLNAMKREGLAILKMIKKIRPFTEVIIINSSEQIALSIEGMKLGAFDDFMVPFDIDSLRIRIQDAWQQKKQKETAKKSLLDRYRDIMIAATFAEAGESDMAIEFLAKRKKARTKTNTKGD</sequence>
<evidence type="ECO:0000256" key="1">
    <source>
        <dbReference type="PROSITE-ProRule" id="PRU00169"/>
    </source>
</evidence>
<dbReference type="SMART" id="SM00448">
    <property type="entry name" value="REC"/>
    <property type="match status" value="1"/>
</dbReference>
<evidence type="ECO:0000313" key="3">
    <source>
        <dbReference type="EMBL" id="MBC8361909.1"/>
    </source>
</evidence>
<evidence type="ECO:0000259" key="2">
    <source>
        <dbReference type="PROSITE" id="PS50110"/>
    </source>
</evidence>
<name>A0A8J6NV00_9BACT</name>
<dbReference type="Proteomes" id="UP000603434">
    <property type="component" value="Unassembled WGS sequence"/>
</dbReference>
<dbReference type="InterPro" id="IPR011006">
    <property type="entry name" value="CheY-like_superfamily"/>
</dbReference>
<gene>
    <name evidence="3" type="ORF">H8E23_10970</name>
</gene>
<comment type="caution">
    <text evidence="3">The sequence shown here is derived from an EMBL/GenBank/DDBJ whole genome shotgun (WGS) entry which is preliminary data.</text>
</comment>
<dbReference type="Pfam" id="PF00072">
    <property type="entry name" value="Response_reg"/>
    <property type="match status" value="1"/>
</dbReference>
<feature type="domain" description="Response regulatory" evidence="2">
    <location>
        <begin position="1"/>
        <end position="113"/>
    </location>
</feature>
<dbReference type="GO" id="GO:0000160">
    <property type="term" value="P:phosphorelay signal transduction system"/>
    <property type="evidence" value="ECO:0007669"/>
    <property type="project" value="InterPro"/>
</dbReference>
<organism evidence="3 4">
    <name type="scientific">Candidatus Desulfatibia profunda</name>
    <dbReference type="NCBI Taxonomy" id="2841695"/>
    <lineage>
        <taxon>Bacteria</taxon>
        <taxon>Pseudomonadati</taxon>
        <taxon>Thermodesulfobacteriota</taxon>
        <taxon>Desulfobacteria</taxon>
        <taxon>Desulfobacterales</taxon>
        <taxon>Desulfobacterales incertae sedis</taxon>
        <taxon>Candidatus Desulfatibia</taxon>
    </lineage>
</organism>
<dbReference type="EMBL" id="JACNJH010000159">
    <property type="protein sequence ID" value="MBC8361909.1"/>
    <property type="molecule type" value="Genomic_DNA"/>
</dbReference>
<dbReference type="InterPro" id="IPR001789">
    <property type="entry name" value="Sig_transdc_resp-reg_receiver"/>
</dbReference>
<accession>A0A8J6NV00</accession>
<reference evidence="3 4" key="1">
    <citation type="submission" date="2020-08" db="EMBL/GenBank/DDBJ databases">
        <title>Bridging the membrane lipid divide: bacteria of the FCB group superphylum have the potential to synthesize archaeal ether lipids.</title>
        <authorList>
            <person name="Villanueva L."/>
            <person name="Von Meijenfeldt F.A.B."/>
            <person name="Westbye A.B."/>
            <person name="Yadav S."/>
            <person name="Hopmans E.C."/>
            <person name="Dutilh B.E."/>
            <person name="Sinninghe Damste J.S."/>
        </authorList>
    </citation>
    <scope>NUCLEOTIDE SEQUENCE [LARGE SCALE GENOMIC DNA]</scope>
    <source>
        <strain evidence="3">NIOZ-UU30</strain>
    </source>
</reference>
<dbReference type="SUPFAM" id="SSF52172">
    <property type="entry name" value="CheY-like"/>
    <property type="match status" value="1"/>
</dbReference>